<organism evidence="3 4">
    <name type="scientific">Rotaria sordida</name>
    <dbReference type="NCBI Taxonomy" id="392033"/>
    <lineage>
        <taxon>Eukaryota</taxon>
        <taxon>Metazoa</taxon>
        <taxon>Spiralia</taxon>
        <taxon>Gnathifera</taxon>
        <taxon>Rotifera</taxon>
        <taxon>Eurotatoria</taxon>
        <taxon>Bdelloidea</taxon>
        <taxon>Philodinida</taxon>
        <taxon>Philodinidae</taxon>
        <taxon>Rotaria</taxon>
    </lineage>
</organism>
<dbReference type="AlphaFoldDB" id="A0A818SFU1"/>
<evidence type="ECO:0000313" key="3">
    <source>
        <dbReference type="EMBL" id="CAF3669212.1"/>
    </source>
</evidence>
<evidence type="ECO:0000256" key="1">
    <source>
        <dbReference type="SAM" id="Coils"/>
    </source>
</evidence>
<gene>
    <name evidence="3" type="ORF">OTI717_LOCUS10445</name>
</gene>
<comment type="caution">
    <text evidence="3">The sequence shown here is derived from an EMBL/GenBank/DDBJ whole genome shotgun (WGS) entry which is preliminary data.</text>
</comment>
<reference evidence="3" key="1">
    <citation type="submission" date="2021-02" db="EMBL/GenBank/DDBJ databases">
        <authorList>
            <person name="Nowell W R."/>
        </authorList>
    </citation>
    <scope>NUCLEOTIDE SEQUENCE</scope>
</reference>
<feature type="domain" description="cGMP-dependent protein kinase interacting" evidence="2">
    <location>
        <begin position="1"/>
        <end position="45"/>
    </location>
</feature>
<protein>
    <recommendedName>
        <fullName evidence="2">cGMP-dependent protein kinase interacting domain-containing protein</fullName>
    </recommendedName>
</protein>
<feature type="coiled-coil region" evidence="1">
    <location>
        <begin position="2"/>
        <end position="32"/>
    </location>
</feature>
<evidence type="ECO:0000259" key="2">
    <source>
        <dbReference type="Pfam" id="PF15898"/>
    </source>
</evidence>
<keyword evidence="1" id="KW-0175">Coiled coil</keyword>
<proteinExistence type="predicted"/>
<name>A0A818SFU1_9BILA</name>
<feature type="non-terminal residue" evidence="3">
    <location>
        <position position="1"/>
    </location>
</feature>
<sequence length="45" mass="5325">EKRVYEQKISELEEELKKIDLIKADNIRLKEENAALIRVISKLSK</sequence>
<dbReference type="EMBL" id="CAJOAX010000944">
    <property type="protein sequence ID" value="CAF3669212.1"/>
    <property type="molecule type" value="Genomic_DNA"/>
</dbReference>
<evidence type="ECO:0000313" key="4">
    <source>
        <dbReference type="Proteomes" id="UP000663823"/>
    </source>
</evidence>
<dbReference type="Proteomes" id="UP000663823">
    <property type="component" value="Unassembled WGS sequence"/>
</dbReference>
<dbReference type="Pfam" id="PF15898">
    <property type="entry name" value="PRKG1_interact"/>
    <property type="match status" value="1"/>
</dbReference>
<accession>A0A818SFU1</accession>
<dbReference type="GO" id="GO:0019901">
    <property type="term" value="F:protein kinase binding"/>
    <property type="evidence" value="ECO:0007669"/>
    <property type="project" value="InterPro"/>
</dbReference>
<dbReference type="InterPro" id="IPR031775">
    <property type="entry name" value="PRKG1_interact"/>
</dbReference>